<dbReference type="Pfam" id="PF08811">
    <property type="entry name" value="DUF1800"/>
    <property type="match status" value="1"/>
</dbReference>
<dbReference type="EMBL" id="BDCO01000002">
    <property type="protein sequence ID" value="GAT31944.1"/>
    <property type="molecule type" value="Genomic_DNA"/>
</dbReference>
<evidence type="ECO:0008006" key="3">
    <source>
        <dbReference type="Google" id="ProtNLM"/>
    </source>
</evidence>
<dbReference type="InParanoid" id="A0A146G4I9"/>
<dbReference type="InterPro" id="IPR014917">
    <property type="entry name" value="DUF1800"/>
</dbReference>
<dbReference type="AlphaFoldDB" id="A0A146G4I9"/>
<evidence type="ECO:0000313" key="2">
    <source>
        <dbReference type="Proteomes" id="UP000076023"/>
    </source>
</evidence>
<evidence type="ECO:0000313" key="1">
    <source>
        <dbReference type="EMBL" id="GAT31944.1"/>
    </source>
</evidence>
<dbReference type="RefSeq" id="WP_075077809.1">
    <property type="nucleotide sequence ID" value="NZ_BDCO01000002.1"/>
</dbReference>
<dbReference type="STRING" id="690879.TSACC_2339"/>
<gene>
    <name evidence="1" type="ORF">TSACC_2339</name>
</gene>
<accession>A0A146G4I9</accession>
<dbReference type="Proteomes" id="UP000076023">
    <property type="component" value="Unassembled WGS sequence"/>
</dbReference>
<sequence length="475" mass="53755">MPATKSSDAWTPLLAAHLLSRAGFGGSPESISSLHGMGRTAAVEYLLAGDEDTDIFPPPELTPVAEAYWAFRQANMMAEGEEKRELLGELRRAQDEQLRAVRAWWLQRMRYTRYPLREKMTLFWHGHFATSFDKVNSANLMYQQNETFRTHALGNFNSLTKDISRDPAMMRYLDLNRSEAKRPNENFARELMELFTLGEGVRYTETDVREAARALTGYRMTPASGAFRYQPKAADQTEKTFLGRTGNWNGDDVIDIICEQPECAAFISRKIWVYLAGTEPGPDLHARLTRHFQDSRYEIKPLLREILLSPEFYSPQVVRRQVKSPVQWLVQISHSLEAPLPPPNACEFILRSMGQVLFAPPNVKGWAGGRSWINGSTYLLRCNLAGTIVGADDKPLDKSRDAIPVEWDRIAPAGLRGNPEAMCDAFAFRFLNVPLEPTDRQKVVAFLAKRGPEINDATVKDCVHLIMSTPEFQLT</sequence>
<comment type="caution">
    <text evidence="1">The sequence shown here is derived from an EMBL/GenBank/DDBJ whole genome shotgun (WGS) entry which is preliminary data.</text>
</comment>
<dbReference type="OrthoDB" id="9772295at2"/>
<reference evidence="2" key="1">
    <citation type="journal article" date="2017" name="Genome Announc.">
        <title>Draft Genome Sequence of Terrimicrobium sacchariphilum NM-5T, a Facultative Anaerobic Soil Bacterium of the Class Spartobacteria.</title>
        <authorList>
            <person name="Qiu Y.L."/>
            <person name="Tourlousse D.M."/>
            <person name="Matsuura N."/>
            <person name="Ohashi A."/>
            <person name="Sekiguchi Y."/>
        </authorList>
    </citation>
    <scope>NUCLEOTIDE SEQUENCE [LARGE SCALE GENOMIC DNA]</scope>
    <source>
        <strain evidence="2">NM-5</strain>
    </source>
</reference>
<name>A0A146G4I9_TERSA</name>
<protein>
    <recommendedName>
        <fullName evidence="3">DUF1800 domain-containing protein</fullName>
    </recommendedName>
</protein>
<keyword evidence="2" id="KW-1185">Reference proteome</keyword>
<organism evidence="1 2">
    <name type="scientific">Terrimicrobium sacchariphilum</name>
    <dbReference type="NCBI Taxonomy" id="690879"/>
    <lineage>
        <taxon>Bacteria</taxon>
        <taxon>Pseudomonadati</taxon>
        <taxon>Verrucomicrobiota</taxon>
        <taxon>Terrimicrobiia</taxon>
        <taxon>Terrimicrobiales</taxon>
        <taxon>Terrimicrobiaceae</taxon>
        <taxon>Terrimicrobium</taxon>
    </lineage>
</organism>
<proteinExistence type="predicted"/>